<dbReference type="SUPFAM" id="SSF55874">
    <property type="entry name" value="ATPase domain of HSP90 chaperone/DNA topoisomerase II/histidine kinase"/>
    <property type="match status" value="1"/>
</dbReference>
<comment type="subcellular location">
    <subcellularLocation>
        <location evidence="1">Nucleus</location>
    </subcellularLocation>
</comment>
<evidence type="ECO:0000256" key="1">
    <source>
        <dbReference type="ARBA" id="ARBA00004123"/>
    </source>
</evidence>
<evidence type="ECO:0000256" key="2">
    <source>
        <dbReference type="ARBA" id="ARBA00006082"/>
    </source>
</evidence>
<dbReference type="FunFam" id="3.30.230.10:FF:000014">
    <property type="entry name" value="DNA mismatch repair protein Mlh1"/>
    <property type="match status" value="1"/>
</dbReference>
<dbReference type="SMART" id="SM01340">
    <property type="entry name" value="DNA_mis_repair"/>
    <property type="match status" value="1"/>
</dbReference>
<dbReference type="Proteomes" id="UP000046395">
    <property type="component" value="Unassembled WGS sequence"/>
</dbReference>
<dbReference type="InterPro" id="IPR014762">
    <property type="entry name" value="DNA_mismatch_repair_CS"/>
</dbReference>
<dbReference type="PANTHER" id="PTHR10073">
    <property type="entry name" value="DNA MISMATCH REPAIR PROTEIN MLH, PMS, MUTL"/>
    <property type="match status" value="1"/>
</dbReference>
<accession>A0A5S6QA50</accession>
<sequence length="755" mass="85914">MHCNHWYFKIHYRVAWSKRGRRPRNPGSGKASAKRTIDYMASAIARPILRLDKAVVDRIAAGEVVLSPANAVKELVENSIDAGASQVSVCIADSGLKLVKVQDNGCGIRRDDLPLSCERFATSKLRRFEDLLNICTLGFRGEALASMAHVARVTVRSRTADSPLGYECHFTASKMDGTPKPLACNPGTVISLEDLFYNCPVRLSAVRNSSEAWKHCFECVQKFSIHFPAVGFTFKREEKLVSDLKTKAGSTVVDNVAACFCPEVARGVVEVECEDTKFGFKANGVASTTSYTGRTSLIFFFINNRLVQCDALKRSIRLLYSNYFPKHREPFVYLSLQISPHQVDVNLHPTKQQVGFLYEKEIFEVILSTLDTMLKNSTLGASVIGSNPVVQEQALKCHPPKQQKRMEESKAKRVENSRMVRVDHNERKMEEFAEHNKSKWPSEQLNVRLPDTHVYSNDSLVPTEYGTSTNLSRTTTQADTCKEKSAHKSPLLFHGRRILLTAVHDLKQEIGSQSSASLRALFREHSYVGSVDPKFTLLQYKTGLYMINIEKLSEELFYQLMIMKFGNHEAFRFSAPCNVKEMLELAVKGRCQNSTPGIVQYRTFDLAELDCAVRTLSRWANMLWDYFSIEIVDGQLVSIPKLLDNYLPTLDNVPNYLLNLVERVDWSEEKNCYRTISRETSKLYAFRWNYEKGNEYKAEQPSSTMPKHPEDWRWTVKQLCKAFRSSFLPPEEFENDGSIVKLTDVSDLYKVFERC</sequence>
<evidence type="ECO:0000313" key="8">
    <source>
        <dbReference type="WBParaSite" id="TMUE_1000003842.1"/>
    </source>
</evidence>
<dbReference type="GO" id="GO:0030983">
    <property type="term" value="F:mismatched DNA binding"/>
    <property type="evidence" value="ECO:0007669"/>
    <property type="project" value="InterPro"/>
</dbReference>
<dbReference type="GO" id="GO:0016887">
    <property type="term" value="F:ATP hydrolysis activity"/>
    <property type="evidence" value="ECO:0007669"/>
    <property type="project" value="InterPro"/>
</dbReference>
<dbReference type="Gene3D" id="3.30.230.10">
    <property type="match status" value="1"/>
</dbReference>
<dbReference type="InterPro" id="IPR038973">
    <property type="entry name" value="MutL/Mlh/Pms-like"/>
</dbReference>
<dbReference type="Pfam" id="PF16413">
    <property type="entry name" value="Mlh1_C"/>
    <property type="match status" value="1"/>
</dbReference>
<name>A0A5S6QA50_TRIMR</name>
<dbReference type="AlphaFoldDB" id="A0A5S6QA50"/>
<dbReference type="STRING" id="70415.A0A5S6QA50"/>
<comment type="similarity">
    <text evidence="2">Belongs to the DNA mismatch repair MutL/HexB family.</text>
</comment>
<evidence type="ECO:0000256" key="3">
    <source>
        <dbReference type="ARBA" id="ARBA00022763"/>
    </source>
</evidence>
<protein>
    <submittedName>
        <fullName evidence="8">DNA_mis_repair domain-containing protein</fullName>
    </submittedName>
</protein>
<keyword evidence="4" id="KW-0234">DNA repair</keyword>
<dbReference type="PROSITE" id="PS00058">
    <property type="entry name" value="DNA_MISMATCH_REPAIR_1"/>
    <property type="match status" value="1"/>
</dbReference>
<dbReference type="InterPro" id="IPR020568">
    <property type="entry name" value="Ribosomal_Su5_D2-typ_SF"/>
</dbReference>
<dbReference type="PANTHER" id="PTHR10073:SF12">
    <property type="entry name" value="DNA MISMATCH REPAIR PROTEIN MLH1"/>
    <property type="match status" value="1"/>
</dbReference>
<dbReference type="InterPro" id="IPR032189">
    <property type="entry name" value="Mlh1_C"/>
</dbReference>
<dbReference type="GO" id="GO:0140664">
    <property type="term" value="F:ATP-dependent DNA damage sensor activity"/>
    <property type="evidence" value="ECO:0007669"/>
    <property type="project" value="InterPro"/>
</dbReference>
<evidence type="ECO:0000313" key="7">
    <source>
        <dbReference type="Proteomes" id="UP000046395"/>
    </source>
</evidence>
<reference evidence="8" key="1">
    <citation type="submission" date="2019-12" db="UniProtKB">
        <authorList>
            <consortium name="WormBaseParasite"/>
        </authorList>
    </citation>
    <scope>IDENTIFICATION</scope>
</reference>
<organism evidence="7 8">
    <name type="scientific">Trichuris muris</name>
    <name type="common">Mouse whipworm</name>
    <dbReference type="NCBI Taxonomy" id="70415"/>
    <lineage>
        <taxon>Eukaryota</taxon>
        <taxon>Metazoa</taxon>
        <taxon>Ecdysozoa</taxon>
        <taxon>Nematoda</taxon>
        <taxon>Enoplea</taxon>
        <taxon>Dorylaimia</taxon>
        <taxon>Trichinellida</taxon>
        <taxon>Trichuridae</taxon>
        <taxon>Trichuris</taxon>
    </lineage>
</organism>
<dbReference type="SUPFAM" id="SSF54211">
    <property type="entry name" value="Ribosomal protein S5 domain 2-like"/>
    <property type="match status" value="1"/>
</dbReference>
<evidence type="ECO:0000256" key="5">
    <source>
        <dbReference type="ARBA" id="ARBA00023242"/>
    </source>
</evidence>
<evidence type="ECO:0000259" key="6">
    <source>
        <dbReference type="SMART" id="SM01340"/>
    </source>
</evidence>
<dbReference type="GO" id="GO:0005524">
    <property type="term" value="F:ATP binding"/>
    <property type="evidence" value="ECO:0007669"/>
    <property type="project" value="InterPro"/>
</dbReference>
<dbReference type="CDD" id="cd16926">
    <property type="entry name" value="HATPase_MutL-MLH-PMS-like"/>
    <property type="match status" value="1"/>
</dbReference>
<dbReference type="InterPro" id="IPR036890">
    <property type="entry name" value="HATPase_C_sf"/>
</dbReference>
<dbReference type="WBParaSite" id="TMUE_1000003842.1">
    <property type="protein sequence ID" value="TMUE_1000003842.1"/>
    <property type="gene ID" value="WBGene00291052"/>
</dbReference>
<dbReference type="NCBIfam" id="TIGR00585">
    <property type="entry name" value="mutl"/>
    <property type="match status" value="1"/>
</dbReference>
<feature type="domain" description="DNA mismatch repair protein S5" evidence="6">
    <location>
        <begin position="256"/>
        <end position="375"/>
    </location>
</feature>
<dbReference type="InterPro" id="IPR002099">
    <property type="entry name" value="MutL/Mlh/PMS"/>
</dbReference>
<dbReference type="Gene3D" id="3.30.565.10">
    <property type="entry name" value="Histidine kinase-like ATPase, C-terminal domain"/>
    <property type="match status" value="1"/>
</dbReference>
<dbReference type="InterPro" id="IPR014721">
    <property type="entry name" value="Ribsml_uS5_D2-typ_fold_subgr"/>
</dbReference>
<dbReference type="FunFam" id="3.30.565.10:FF:000003">
    <property type="entry name" value="DNA mismatch repair endonuclease MutL"/>
    <property type="match status" value="1"/>
</dbReference>
<keyword evidence="5" id="KW-0539">Nucleus</keyword>
<evidence type="ECO:0000256" key="4">
    <source>
        <dbReference type="ARBA" id="ARBA00023204"/>
    </source>
</evidence>
<keyword evidence="3" id="KW-0227">DNA damage</keyword>
<keyword evidence="7" id="KW-1185">Reference proteome</keyword>
<dbReference type="GO" id="GO:0006298">
    <property type="term" value="P:mismatch repair"/>
    <property type="evidence" value="ECO:0007669"/>
    <property type="project" value="InterPro"/>
</dbReference>
<dbReference type="Pfam" id="PF01119">
    <property type="entry name" value="DNA_mis_repair"/>
    <property type="match status" value="1"/>
</dbReference>
<dbReference type="GO" id="GO:0032389">
    <property type="term" value="C:MutLalpha complex"/>
    <property type="evidence" value="ECO:0007669"/>
    <property type="project" value="TreeGrafter"/>
</dbReference>
<dbReference type="Pfam" id="PF13589">
    <property type="entry name" value="HATPase_c_3"/>
    <property type="match status" value="1"/>
</dbReference>
<dbReference type="InterPro" id="IPR013507">
    <property type="entry name" value="DNA_mismatch_S5_2-like"/>
</dbReference>
<proteinExistence type="inferred from homology"/>